<gene>
    <name evidence="2" type="ORF">BBK82_16545</name>
</gene>
<dbReference type="EMBL" id="CP016793">
    <property type="protein sequence ID" value="ANZ37424.1"/>
    <property type="molecule type" value="Genomic_DNA"/>
</dbReference>
<evidence type="ECO:0000256" key="1">
    <source>
        <dbReference type="SAM" id="MobiDB-lite"/>
    </source>
</evidence>
<dbReference type="Proteomes" id="UP000093053">
    <property type="component" value="Chromosome"/>
</dbReference>
<organism evidence="2 3">
    <name type="scientific">Lentzea guizhouensis</name>
    <dbReference type="NCBI Taxonomy" id="1586287"/>
    <lineage>
        <taxon>Bacteria</taxon>
        <taxon>Bacillati</taxon>
        <taxon>Actinomycetota</taxon>
        <taxon>Actinomycetes</taxon>
        <taxon>Pseudonocardiales</taxon>
        <taxon>Pseudonocardiaceae</taxon>
        <taxon>Lentzea</taxon>
    </lineage>
</organism>
<feature type="region of interest" description="Disordered" evidence="1">
    <location>
        <begin position="17"/>
        <end position="76"/>
    </location>
</feature>
<accession>A0A1B2HI70</accession>
<sequence length="125" mass="12650">MRNATATAADALVDQFRSATAARHRGPGPGSGSGPEAGSSGTAHQSGTGSSALHEPASTACFSPPVPSIDVLDHVDHPPMSAHQAALLSLLADLLGRADHPPHLHPAHSPDCTSVQFLFHAGGSR</sequence>
<protein>
    <submittedName>
        <fullName evidence="2">Uncharacterized protein</fullName>
    </submittedName>
</protein>
<reference evidence="2 3" key="1">
    <citation type="submission" date="2016-07" db="EMBL/GenBank/DDBJ databases">
        <title>Complete genome sequence of the Lentzea guizhouensis DHS C013.</title>
        <authorList>
            <person name="Cao C."/>
        </authorList>
    </citation>
    <scope>NUCLEOTIDE SEQUENCE [LARGE SCALE GENOMIC DNA]</scope>
    <source>
        <strain evidence="2 3">DHS C013</strain>
    </source>
</reference>
<keyword evidence="3" id="KW-1185">Reference proteome</keyword>
<dbReference type="KEGG" id="led:BBK82_16545"/>
<evidence type="ECO:0000313" key="3">
    <source>
        <dbReference type="Proteomes" id="UP000093053"/>
    </source>
</evidence>
<name>A0A1B2HI70_9PSEU</name>
<dbReference type="STRING" id="1586287.BBK82_16545"/>
<dbReference type="RefSeq" id="WP_065915816.1">
    <property type="nucleotide sequence ID" value="NZ_CP016793.1"/>
</dbReference>
<proteinExistence type="predicted"/>
<evidence type="ECO:0000313" key="2">
    <source>
        <dbReference type="EMBL" id="ANZ37424.1"/>
    </source>
</evidence>
<feature type="compositionally biased region" description="Polar residues" evidence="1">
    <location>
        <begin position="42"/>
        <end position="51"/>
    </location>
</feature>
<dbReference type="AlphaFoldDB" id="A0A1B2HI70"/>